<name>A0A654M0V6_9ARCH</name>
<accession>A0A654M0V6</accession>
<organism evidence="1 2">
    <name type="scientific">Candidatus Nitrosocosmicus oleophilus</name>
    <dbReference type="NCBI Taxonomy" id="1353260"/>
    <lineage>
        <taxon>Archaea</taxon>
        <taxon>Nitrososphaerota</taxon>
        <taxon>Nitrososphaeria</taxon>
        <taxon>Nitrososphaerales</taxon>
        <taxon>Nitrososphaeraceae</taxon>
        <taxon>Candidatus Nitrosocosmicus</taxon>
    </lineage>
</organism>
<proteinExistence type="predicted"/>
<keyword evidence="2" id="KW-1185">Reference proteome</keyword>
<evidence type="ECO:0000313" key="1">
    <source>
        <dbReference type="EMBL" id="ALI37105.1"/>
    </source>
</evidence>
<gene>
    <name evidence="1" type="ORF">NMY3_02916</name>
</gene>
<protein>
    <submittedName>
        <fullName evidence="1">Uncharacterized protein</fullName>
    </submittedName>
</protein>
<dbReference type="AlphaFoldDB" id="A0A654M0V6"/>
<dbReference type="KEGG" id="taa:NMY3_02916"/>
<sequence>MEQLLNKYNIISFSFSLLSRGKKIMDNKLNEAINFTVTILNLKFC</sequence>
<dbReference type="Proteomes" id="UP000058925">
    <property type="component" value="Chromosome"/>
</dbReference>
<dbReference type="EMBL" id="CP012850">
    <property type="protein sequence ID" value="ALI37105.1"/>
    <property type="molecule type" value="Genomic_DNA"/>
</dbReference>
<reference evidence="2" key="1">
    <citation type="submission" date="2015-10" db="EMBL/GenBank/DDBJ databases">
        <title>Niche specialization of a soil ammonia-oxidizing archaeon, Candidatus Nitrosocosmicus oleophilus.</title>
        <authorList>
            <person name="Jung M.-Y."/>
            <person name="Rhee S.-K."/>
        </authorList>
    </citation>
    <scope>NUCLEOTIDE SEQUENCE [LARGE SCALE GENOMIC DNA]</scope>
    <source>
        <strain evidence="2">MY3</strain>
    </source>
</reference>
<evidence type="ECO:0000313" key="2">
    <source>
        <dbReference type="Proteomes" id="UP000058925"/>
    </source>
</evidence>